<feature type="non-terminal residue" evidence="2">
    <location>
        <position position="1"/>
    </location>
</feature>
<accession>A0A1D2A8I8</accession>
<dbReference type="EMBL" id="GDKF01003241">
    <property type="protein sequence ID" value="JAT75381.1"/>
    <property type="molecule type" value="Transcribed_RNA"/>
</dbReference>
<feature type="region of interest" description="Disordered" evidence="1">
    <location>
        <begin position="270"/>
        <end position="289"/>
    </location>
</feature>
<proteinExistence type="predicted"/>
<feature type="region of interest" description="Disordered" evidence="1">
    <location>
        <begin position="1"/>
        <end position="172"/>
    </location>
</feature>
<sequence length="318" mass="33258">GPGGAAPGRGRAPEVLGGRGWRIRPAAAHRCRGVDSALGEAARSGDAAMTPVQNQYPVPCDPRTVPAHPRRRPRPTGGPPEQRHGSPERGSPGRCSPAPLGLGLPNPRPHGQPGGANRRQPLSALTSTAERHSRQQQQRHGSVGRAGHRAPGPRPVRPAPPLCAGPGPASRRRLAGVRIGGEHGDGRGRCCRTLPATAIRGTSARPTRPAPRGRAVGHGLPRRGGTRPMATCCQPDGCRAGPVGRLLRAPGQVLFHWLQGQPAGWELSQGKQPAACSQRQGGGSGGTQGRRLRFRIVAVDPTLKLGRLEQGLHRSCAL</sequence>
<name>A0A1D2A8I8_AUXPR</name>
<feature type="region of interest" description="Disordered" evidence="1">
    <location>
        <begin position="202"/>
        <end position="228"/>
    </location>
</feature>
<evidence type="ECO:0000313" key="2">
    <source>
        <dbReference type="EMBL" id="JAT75381.1"/>
    </source>
</evidence>
<feature type="compositionally biased region" description="Low complexity" evidence="1">
    <location>
        <begin position="202"/>
        <end position="214"/>
    </location>
</feature>
<gene>
    <name evidence="2" type="ORF">g.71664</name>
</gene>
<reference evidence="2" key="1">
    <citation type="submission" date="2015-08" db="EMBL/GenBank/DDBJ databases">
        <authorList>
            <person name="Babu N.S."/>
            <person name="Beckwith C.J."/>
            <person name="Beseler K.G."/>
            <person name="Brison A."/>
            <person name="Carone J.V."/>
            <person name="Caskin T.P."/>
            <person name="Diamond M."/>
            <person name="Durham M.E."/>
            <person name="Foxe J.M."/>
            <person name="Go M."/>
            <person name="Henderson B.A."/>
            <person name="Jones I.B."/>
            <person name="McGettigan J.A."/>
            <person name="Micheletti S.J."/>
            <person name="Nasrallah M.E."/>
            <person name="Ortiz D."/>
            <person name="Piller C.R."/>
            <person name="Privatt S.R."/>
            <person name="Schneider S.L."/>
            <person name="Sharp S."/>
            <person name="Smith T.C."/>
            <person name="Stanton J.D."/>
            <person name="Ullery H.E."/>
            <person name="Wilson R.J."/>
            <person name="Serrano M.G."/>
            <person name="Buck G."/>
            <person name="Lee V."/>
            <person name="Wang Y."/>
            <person name="Carvalho R."/>
            <person name="Voegtly L."/>
            <person name="Shi R."/>
            <person name="Duckworth R."/>
            <person name="Johnson A."/>
            <person name="Loviza R."/>
            <person name="Walstead R."/>
            <person name="Shah Z."/>
            <person name="Kiflezghi M."/>
            <person name="Wade K."/>
            <person name="Ball S.L."/>
            <person name="Bradley K.W."/>
            <person name="Asai D.J."/>
            <person name="Bowman C.A."/>
            <person name="Russell D.A."/>
            <person name="Pope W.H."/>
            <person name="Jacobs-Sera D."/>
            <person name="Hendrix R.W."/>
            <person name="Hatfull G.F."/>
        </authorList>
    </citation>
    <scope>NUCLEOTIDE SEQUENCE</scope>
</reference>
<protein>
    <submittedName>
        <fullName evidence="2">Uncharacterized protein</fullName>
    </submittedName>
</protein>
<evidence type="ECO:0000256" key="1">
    <source>
        <dbReference type="SAM" id="MobiDB-lite"/>
    </source>
</evidence>
<feature type="compositionally biased region" description="Pro residues" evidence="1">
    <location>
        <begin position="152"/>
        <end position="163"/>
    </location>
</feature>
<organism evidence="2">
    <name type="scientific">Auxenochlorella protothecoides</name>
    <name type="common">Green microalga</name>
    <name type="synonym">Chlorella protothecoides</name>
    <dbReference type="NCBI Taxonomy" id="3075"/>
    <lineage>
        <taxon>Eukaryota</taxon>
        <taxon>Viridiplantae</taxon>
        <taxon>Chlorophyta</taxon>
        <taxon>core chlorophytes</taxon>
        <taxon>Trebouxiophyceae</taxon>
        <taxon>Chlorellales</taxon>
        <taxon>Chlorellaceae</taxon>
        <taxon>Auxenochlorella</taxon>
    </lineage>
</organism>
<dbReference type="AlphaFoldDB" id="A0A1D2A8I8"/>
<feature type="compositionally biased region" description="Low complexity" evidence="1">
    <location>
        <begin position="135"/>
        <end position="145"/>
    </location>
</feature>